<accession>A0AAD1DK32</accession>
<dbReference type="Pfam" id="PF09357">
    <property type="entry name" value="RteC"/>
    <property type="match status" value="1"/>
</dbReference>
<dbReference type="InterPro" id="IPR018534">
    <property type="entry name" value="Tet_reg_excision_RteC"/>
</dbReference>
<sequence length="91" mass="10363">MRHCFVTRQNTVLTWTASKSSLVELLYALHLSKSFNGGNIEFGEIVKAVESVLKIDLGNFYKTVSEIKSRKITKTKFLQLLSDNLINEIKD</sequence>
<proteinExistence type="predicted"/>
<dbReference type="RefSeq" id="WP_123855475.1">
    <property type="nucleotide sequence ID" value="NZ_CP033915.1"/>
</dbReference>
<dbReference type="Proteomes" id="UP000281741">
    <property type="component" value="Chromosome"/>
</dbReference>
<evidence type="ECO:0000313" key="2">
    <source>
        <dbReference type="EMBL" id="AZA97579.1"/>
    </source>
</evidence>
<protein>
    <recommendedName>
        <fullName evidence="5">RteC protein</fullName>
    </recommendedName>
</protein>
<evidence type="ECO:0000313" key="1">
    <source>
        <dbReference type="EMBL" id="AZA85472.1"/>
    </source>
</evidence>
<evidence type="ECO:0008006" key="5">
    <source>
        <dbReference type="Google" id="ProtNLM"/>
    </source>
</evidence>
<reference evidence="3 4" key="1">
    <citation type="submission" date="2018-11" db="EMBL/GenBank/DDBJ databases">
        <title>Proposal to divide the Flavobacteriaceae and reorganize its genera based on Amino Acid Identity values calculated from whole genome sequences.</title>
        <authorList>
            <person name="Nicholson A.C."/>
            <person name="Gulvik C.A."/>
            <person name="Whitney A.M."/>
            <person name="Humrighouse B.W."/>
            <person name="Bell M."/>
            <person name="Holmes B."/>
            <person name="Steigerwalt A.G."/>
            <person name="Villarma A."/>
            <person name="Sheth M."/>
            <person name="Batra D."/>
            <person name="Pryor J."/>
            <person name="Bernardet J.-F."/>
            <person name="Hugo C."/>
            <person name="Kampfer P."/>
            <person name="Newman J."/>
            <person name="McQuiston J.R."/>
        </authorList>
    </citation>
    <scope>NUCLEOTIDE SEQUENCE [LARGE SCALE GENOMIC DNA]</scope>
    <source>
        <strain evidence="1 3">G0207</strain>
        <strain evidence="2 4">H5143</strain>
    </source>
</reference>
<dbReference type="EMBL" id="CP033912">
    <property type="protein sequence ID" value="AZA97579.1"/>
    <property type="molecule type" value="Genomic_DNA"/>
</dbReference>
<evidence type="ECO:0000313" key="4">
    <source>
        <dbReference type="Proteomes" id="UP000281741"/>
    </source>
</evidence>
<dbReference type="EMBL" id="CP033915">
    <property type="protein sequence ID" value="AZA85472.1"/>
    <property type="molecule type" value="Genomic_DNA"/>
</dbReference>
<dbReference type="AlphaFoldDB" id="A0AAD1DK32"/>
<name>A0AAD1DK32_9FLAO</name>
<keyword evidence="4" id="KW-1185">Reference proteome</keyword>
<evidence type="ECO:0000313" key="3">
    <source>
        <dbReference type="Proteomes" id="UP000274073"/>
    </source>
</evidence>
<gene>
    <name evidence="1" type="ORF">EG349_01035</name>
    <name evidence="2" type="ORF">EG353_19505</name>
</gene>
<organism evidence="1 3">
    <name type="scientific">Chryseobacterium shandongense</name>
    <dbReference type="NCBI Taxonomy" id="1493872"/>
    <lineage>
        <taxon>Bacteria</taxon>
        <taxon>Pseudomonadati</taxon>
        <taxon>Bacteroidota</taxon>
        <taxon>Flavobacteriia</taxon>
        <taxon>Flavobacteriales</taxon>
        <taxon>Weeksellaceae</taxon>
        <taxon>Chryseobacterium group</taxon>
        <taxon>Chryseobacterium</taxon>
    </lineage>
</organism>
<dbReference type="Proteomes" id="UP000274073">
    <property type="component" value="Chromosome"/>
</dbReference>